<proteinExistence type="predicted"/>
<dbReference type="Pfam" id="PF13602">
    <property type="entry name" value="ADH_zinc_N_2"/>
    <property type="match status" value="1"/>
</dbReference>
<reference evidence="4" key="1">
    <citation type="submission" date="2018-05" db="EMBL/GenBank/DDBJ databases">
        <authorList>
            <person name="Lanie J.A."/>
            <person name="Ng W.-L."/>
            <person name="Kazmierczak K.M."/>
            <person name="Andrzejewski T.M."/>
            <person name="Davidsen T.M."/>
            <person name="Wayne K.J."/>
            <person name="Tettelin H."/>
            <person name="Glass J.I."/>
            <person name="Rusch D."/>
            <person name="Podicherti R."/>
            <person name="Tsui H.-C.T."/>
            <person name="Winkler M.E."/>
        </authorList>
    </citation>
    <scope>NUCLEOTIDE SEQUENCE</scope>
</reference>
<name>A0A381N5H0_9ZZZZ</name>
<dbReference type="InterPro" id="IPR013154">
    <property type="entry name" value="ADH-like_N"/>
</dbReference>
<dbReference type="CDD" id="cd05289">
    <property type="entry name" value="MDR_like_2"/>
    <property type="match status" value="1"/>
</dbReference>
<dbReference type="PANTHER" id="PTHR48106:SF18">
    <property type="entry name" value="QUINONE OXIDOREDUCTASE PIG3"/>
    <property type="match status" value="1"/>
</dbReference>
<sequence length="312" mass="32205">MRAVGVNSYGGPEALEVVELPEEQAGPGEVRLRVLAAAVNPTDTLARNGSRVETQKMDPFPYVPGMDAAGVVDQVGSEVTTGVSVGDAVMAMVVPRGAHGAYREKIVLQGSSVVPAPTGFSHAQVCTLPMNGLTATLSLDLLGLEPGQVLAVTGGAGAYGGYMIELGKAAGLTVISDSSKSDISLVKELGADIVVPRGDDFAEKVRDHFPNGVDGLADGAVLNDLAIGAVRDGGAFTSVRGFSPSGIRSINFTTTFVTALNGDYEKLDALRKYAENGTVTLRVAETFPAENASEAHARLEAGGTRGRCVITF</sequence>
<protein>
    <recommendedName>
        <fullName evidence="3">Enoyl reductase (ER) domain-containing protein</fullName>
    </recommendedName>
</protein>
<dbReference type="Gene3D" id="3.40.50.720">
    <property type="entry name" value="NAD(P)-binding Rossmann-like Domain"/>
    <property type="match status" value="1"/>
</dbReference>
<dbReference type="PANTHER" id="PTHR48106">
    <property type="entry name" value="QUINONE OXIDOREDUCTASE PIG3-RELATED"/>
    <property type="match status" value="1"/>
</dbReference>
<organism evidence="4">
    <name type="scientific">marine metagenome</name>
    <dbReference type="NCBI Taxonomy" id="408172"/>
    <lineage>
        <taxon>unclassified sequences</taxon>
        <taxon>metagenomes</taxon>
        <taxon>ecological metagenomes</taxon>
    </lineage>
</organism>
<dbReference type="InterPro" id="IPR036291">
    <property type="entry name" value="NAD(P)-bd_dom_sf"/>
</dbReference>
<evidence type="ECO:0000256" key="1">
    <source>
        <dbReference type="ARBA" id="ARBA00022857"/>
    </source>
</evidence>
<dbReference type="InterPro" id="IPR011032">
    <property type="entry name" value="GroES-like_sf"/>
</dbReference>
<dbReference type="Pfam" id="PF08240">
    <property type="entry name" value="ADH_N"/>
    <property type="match status" value="1"/>
</dbReference>
<dbReference type="GO" id="GO:0016651">
    <property type="term" value="F:oxidoreductase activity, acting on NAD(P)H"/>
    <property type="evidence" value="ECO:0007669"/>
    <property type="project" value="TreeGrafter"/>
</dbReference>
<dbReference type="SUPFAM" id="SSF50129">
    <property type="entry name" value="GroES-like"/>
    <property type="match status" value="1"/>
</dbReference>
<keyword evidence="2" id="KW-0560">Oxidoreductase</keyword>
<dbReference type="SUPFAM" id="SSF51735">
    <property type="entry name" value="NAD(P)-binding Rossmann-fold domains"/>
    <property type="match status" value="1"/>
</dbReference>
<dbReference type="InterPro" id="IPR020843">
    <property type="entry name" value="ER"/>
</dbReference>
<gene>
    <name evidence="4" type="ORF">METZ01_LOCUS2734</name>
</gene>
<feature type="domain" description="Enoyl reductase (ER)" evidence="3">
    <location>
        <begin position="10"/>
        <end position="310"/>
    </location>
</feature>
<dbReference type="SMART" id="SM00829">
    <property type="entry name" value="PKS_ER"/>
    <property type="match status" value="1"/>
</dbReference>
<dbReference type="Gene3D" id="3.90.180.10">
    <property type="entry name" value="Medium-chain alcohol dehydrogenases, catalytic domain"/>
    <property type="match status" value="1"/>
</dbReference>
<evidence type="ECO:0000313" key="4">
    <source>
        <dbReference type="EMBL" id="SUZ49880.1"/>
    </source>
</evidence>
<accession>A0A381N5H0</accession>
<dbReference type="AlphaFoldDB" id="A0A381N5H0"/>
<dbReference type="GO" id="GO:0070402">
    <property type="term" value="F:NADPH binding"/>
    <property type="evidence" value="ECO:0007669"/>
    <property type="project" value="TreeGrafter"/>
</dbReference>
<keyword evidence="1" id="KW-0521">NADP</keyword>
<dbReference type="EMBL" id="UINC01000141">
    <property type="protein sequence ID" value="SUZ49880.1"/>
    <property type="molecule type" value="Genomic_DNA"/>
</dbReference>
<evidence type="ECO:0000256" key="2">
    <source>
        <dbReference type="ARBA" id="ARBA00023002"/>
    </source>
</evidence>
<evidence type="ECO:0000259" key="3">
    <source>
        <dbReference type="SMART" id="SM00829"/>
    </source>
</evidence>